<keyword evidence="2" id="KW-0812">Transmembrane</keyword>
<evidence type="ECO:0000256" key="2">
    <source>
        <dbReference type="SAM" id="Phobius"/>
    </source>
</evidence>
<sequence>MDPLDKLRHAIDDGLRPVRADRAAKEAVLRRAREEAAGRKTRRAGRLAVRYGLGAAFAVAAIVVTAALATDGLSGLADRLRPPSAALPPSPTDRDGTGPQPSTGGARTAVLTPGYVPDRFTLQKVVSSAGESDPSPTITVRYASGDGYFDLSQSRVELPVSNVPASRIDIVGKPAELRIKKSGEFEMTWRDGPYRFKLTGNIPQDEAMKIAGSIEIEKMGDDAS</sequence>
<evidence type="ECO:0000313" key="4">
    <source>
        <dbReference type="EMBL" id="PYI55758.1"/>
    </source>
</evidence>
<dbReference type="RefSeq" id="WP_110839559.1">
    <property type="nucleotide sequence ID" value="NZ_QJVJ01000003.1"/>
</dbReference>
<evidence type="ECO:0000259" key="3">
    <source>
        <dbReference type="Pfam" id="PF14285"/>
    </source>
</evidence>
<dbReference type="OrthoDB" id="1450798at1239"/>
<name>A0A2V5K8P1_9BACL</name>
<feature type="domain" description="DUF4367" evidence="3">
    <location>
        <begin position="112"/>
        <end position="214"/>
    </location>
</feature>
<keyword evidence="2" id="KW-1133">Transmembrane helix</keyword>
<feature type="transmembrane region" description="Helical" evidence="2">
    <location>
        <begin position="48"/>
        <end position="69"/>
    </location>
</feature>
<keyword evidence="2" id="KW-0472">Membrane</keyword>
<reference evidence="4 5" key="1">
    <citation type="submission" date="2018-05" db="EMBL/GenBank/DDBJ databases">
        <title>Paenibacillus flagellatus sp. nov., isolated from selenium mineral soil.</title>
        <authorList>
            <person name="Dai X."/>
        </authorList>
    </citation>
    <scope>NUCLEOTIDE SEQUENCE [LARGE SCALE GENOMIC DNA]</scope>
    <source>
        <strain evidence="4 5">DXL2</strain>
    </source>
</reference>
<dbReference type="Proteomes" id="UP000247476">
    <property type="component" value="Unassembled WGS sequence"/>
</dbReference>
<evidence type="ECO:0000313" key="5">
    <source>
        <dbReference type="Proteomes" id="UP000247476"/>
    </source>
</evidence>
<evidence type="ECO:0000256" key="1">
    <source>
        <dbReference type="SAM" id="MobiDB-lite"/>
    </source>
</evidence>
<dbReference type="EMBL" id="QJVJ01000003">
    <property type="protein sequence ID" value="PYI55758.1"/>
    <property type="molecule type" value="Genomic_DNA"/>
</dbReference>
<proteinExistence type="predicted"/>
<dbReference type="AlphaFoldDB" id="A0A2V5K8P1"/>
<gene>
    <name evidence="4" type="ORF">DLM86_08545</name>
</gene>
<accession>A0A2V5K8P1</accession>
<dbReference type="InterPro" id="IPR025377">
    <property type="entry name" value="DUF4367"/>
</dbReference>
<organism evidence="4 5">
    <name type="scientific">Paenibacillus flagellatus</name>
    <dbReference type="NCBI Taxonomy" id="2211139"/>
    <lineage>
        <taxon>Bacteria</taxon>
        <taxon>Bacillati</taxon>
        <taxon>Bacillota</taxon>
        <taxon>Bacilli</taxon>
        <taxon>Bacillales</taxon>
        <taxon>Paenibacillaceae</taxon>
        <taxon>Paenibacillus</taxon>
    </lineage>
</organism>
<feature type="region of interest" description="Disordered" evidence="1">
    <location>
        <begin position="80"/>
        <end position="111"/>
    </location>
</feature>
<protein>
    <recommendedName>
        <fullName evidence="3">DUF4367 domain-containing protein</fullName>
    </recommendedName>
</protein>
<dbReference type="Pfam" id="PF14285">
    <property type="entry name" value="DUF4367"/>
    <property type="match status" value="1"/>
</dbReference>
<keyword evidence="5" id="KW-1185">Reference proteome</keyword>
<comment type="caution">
    <text evidence="4">The sequence shown here is derived from an EMBL/GenBank/DDBJ whole genome shotgun (WGS) entry which is preliminary data.</text>
</comment>